<keyword evidence="2" id="KW-1185">Reference proteome</keyword>
<evidence type="ECO:0000313" key="2">
    <source>
        <dbReference type="Proteomes" id="UP000436694"/>
    </source>
</evidence>
<organism evidence="1 2">
    <name type="scientific">Tritonibacter aquimaris</name>
    <dbReference type="NCBI Taxonomy" id="2663379"/>
    <lineage>
        <taxon>Bacteria</taxon>
        <taxon>Pseudomonadati</taxon>
        <taxon>Pseudomonadota</taxon>
        <taxon>Alphaproteobacteria</taxon>
        <taxon>Rhodobacterales</taxon>
        <taxon>Paracoccaceae</taxon>
        <taxon>Tritonibacter</taxon>
    </lineage>
</organism>
<protein>
    <submittedName>
        <fullName evidence="1">AAA family ATPase</fullName>
    </submittedName>
</protein>
<dbReference type="InterPro" id="IPR052922">
    <property type="entry name" value="Cytidylate_Kinase-2"/>
</dbReference>
<proteinExistence type="predicted"/>
<dbReference type="AlphaFoldDB" id="A0A844AMW8"/>
<dbReference type="PANTHER" id="PTHR37816:SF1">
    <property type="entry name" value="TOXIN"/>
    <property type="match status" value="1"/>
</dbReference>
<accession>A0A844AMW8</accession>
<comment type="caution">
    <text evidence="1">The sequence shown here is derived from an EMBL/GenBank/DDBJ whole genome shotgun (WGS) entry which is preliminary data.</text>
</comment>
<evidence type="ECO:0000313" key="1">
    <source>
        <dbReference type="EMBL" id="MQY43449.1"/>
    </source>
</evidence>
<reference evidence="1 2" key="1">
    <citation type="submission" date="2019-10" db="EMBL/GenBank/DDBJ databases">
        <title>Epibacterium sp. nov., isolated from seawater.</title>
        <authorList>
            <person name="Zhang X."/>
            <person name="Li N."/>
        </authorList>
    </citation>
    <scope>NUCLEOTIDE SEQUENCE [LARGE SCALE GENOMIC DNA]</scope>
    <source>
        <strain evidence="1 2">SM1969</strain>
    </source>
</reference>
<dbReference type="Proteomes" id="UP000436694">
    <property type="component" value="Unassembled WGS sequence"/>
</dbReference>
<name>A0A844AMW8_9RHOB</name>
<dbReference type="SUPFAM" id="SSF52540">
    <property type="entry name" value="P-loop containing nucleoside triphosphate hydrolases"/>
    <property type="match status" value="1"/>
</dbReference>
<dbReference type="EMBL" id="WIXK01000006">
    <property type="protein sequence ID" value="MQY43449.1"/>
    <property type="molecule type" value="Genomic_DNA"/>
</dbReference>
<dbReference type="PANTHER" id="PTHR37816">
    <property type="entry name" value="YALI0E33011P"/>
    <property type="match status" value="1"/>
</dbReference>
<gene>
    <name evidence="1" type="ORF">GG681_12425</name>
</gene>
<dbReference type="Gene3D" id="3.40.50.300">
    <property type="entry name" value="P-loop containing nucleotide triphosphate hydrolases"/>
    <property type="match status" value="1"/>
</dbReference>
<sequence length="186" mass="21240">MPNYISILDASRHLKTAKRVTVVGTSAGGKSTLSAKIEARLGLPHVPYDRDLCWLPGWQLRDKAERADLLAKFTAQERWVMDGTQISSFPTRLPRSDLLIWMRPHRLQAMWQLSRRVLRNYGQVRPDMAQGCPEQLPDRAFLSYIWNFERDQSPRIIAGIDRFGADLPVCVLRGNRDSARLLAGLE</sequence>
<dbReference type="InterPro" id="IPR027417">
    <property type="entry name" value="P-loop_NTPase"/>
</dbReference>
<dbReference type="RefSeq" id="WP_153548355.1">
    <property type="nucleotide sequence ID" value="NZ_WIXK01000006.1"/>
</dbReference>